<dbReference type="EMBL" id="CP068053">
    <property type="protein sequence ID" value="QQS98573.1"/>
    <property type="molecule type" value="Genomic_DNA"/>
</dbReference>
<evidence type="ECO:0000313" key="8">
    <source>
        <dbReference type="EMBL" id="QQS98573.1"/>
    </source>
</evidence>
<sequence length="310" mass="35648">MNPALWLLASCIFFFFISIYFFLKARKIKGTAKRVDEWYENESTLERKSFVLVIGDKFDQSELAKDLQRKLIQANLSLKPSEYQGIYILLLALMTFIFNQFLGLYIVMSLLIALIMIAVGSKFFLKSRKNKRTESFEKQLPEICRMMSNGIKAGQTIPQAIQMVGRDMDAPSGPEFKKMHDQFTLGDSLEVVMNDFRERLMSNDINIFVSTILIQQRVGGNLAEVLSTMAETLEERSRVHKEIRTVTAESQTIAYILVAMPFLMMLMMNLFIKGFLNVIFTPFGLLLFVGFSSLVFMAFLLIRRLTNIRV</sequence>
<keyword evidence="4 6" id="KW-1133">Transmembrane helix</keyword>
<feature type="transmembrane region" description="Helical" evidence="6">
    <location>
        <begin position="6"/>
        <end position="23"/>
    </location>
</feature>
<reference evidence="8 9" key="1">
    <citation type="submission" date="2021-01" db="EMBL/GenBank/DDBJ databases">
        <title>FDA dAtabase for Regulatory Grade micrObial Sequences (FDA-ARGOS): Supporting development and validation of Infectious Disease Dx tests.</title>
        <authorList>
            <person name="Nelson B."/>
            <person name="Plummer A."/>
            <person name="Tallon L."/>
            <person name="Sadzewicz L."/>
            <person name="Zhao X."/>
            <person name="Boylan J."/>
            <person name="Ott S."/>
            <person name="Bowen H."/>
            <person name="Vavikolanu K."/>
            <person name="Mehta A."/>
            <person name="Aluvathingal J."/>
            <person name="Nadendla S."/>
            <person name="Myers T."/>
            <person name="Yan Y."/>
            <person name="Sichtig H."/>
        </authorList>
    </citation>
    <scope>NUCLEOTIDE SEQUENCE [LARGE SCALE GENOMIC DNA]</scope>
    <source>
        <strain evidence="8 9">FDAARGOS_1161</strain>
    </source>
</reference>
<dbReference type="GO" id="GO:0005886">
    <property type="term" value="C:plasma membrane"/>
    <property type="evidence" value="ECO:0007669"/>
    <property type="project" value="UniProtKB-SubCell"/>
</dbReference>
<name>A0A974NIX2_PERPY</name>
<dbReference type="PANTHER" id="PTHR35007">
    <property type="entry name" value="INTEGRAL MEMBRANE PROTEIN-RELATED"/>
    <property type="match status" value="1"/>
</dbReference>
<keyword evidence="9" id="KW-1185">Reference proteome</keyword>
<protein>
    <submittedName>
        <fullName evidence="8">Type II secretion system F family protein</fullName>
    </submittedName>
</protein>
<comment type="subcellular location">
    <subcellularLocation>
        <location evidence="1">Cell membrane</location>
        <topology evidence="1">Multi-pass membrane protein</topology>
    </subcellularLocation>
</comment>
<keyword evidence="5 6" id="KW-0472">Membrane</keyword>
<feature type="transmembrane region" description="Helical" evidence="6">
    <location>
        <begin position="253"/>
        <end position="272"/>
    </location>
</feature>
<feature type="transmembrane region" description="Helical" evidence="6">
    <location>
        <begin position="278"/>
        <end position="302"/>
    </location>
</feature>
<evidence type="ECO:0000256" key="4">
    <source>
        <dbReference type="ARBA" id="ARBA00022989"/>
    </source>
</evidence>
<dbReference type="Gene3D" id="1.20.81.30">
    <property type="entry name" value="Type II secretion system (T2SS), domain F"/>
    <property type="match status" value="1"/>
</dbReference>
<dbReference type="InterPro" id="IPR042094">
    <property type="entry name" value="T2SS_GspF_sf"/>
</dbReference>
<dbReference type="AlphaFoldDB" id="A0A974NIX2"/>
<accession>A0A974NIX2</accession>
<keyword evidence="2" id="KW-1003">Cell membrane</keyword>
<evidence type="ECO:0000313" key="9">
    <source>
        <dbReference type="Proteomes" id="UP000595254"/>
    </source>
</evidence>
<dbReference type="KEGG" id="ppsr:I6J18_12505"/>
<gene>
    <name evidence="8" type="ORF">I6J18_12505</name>
</gene>
<dbReference type="Proteomes" id="UP000595254">
    <property type="component" value="Chromosome"/>
</dbReference>
<proteinExistence type="predicted"/>
<evidence type="ECO:0000256" key="3">
    <source>
        <dbReference type="ARBA" id="ARBA00022692"/>
    </source>
</evidence>
<feature type="domain" description="Type II secretion system protein GspF" evidence="7">
    <location>
        <begin position="144"/>
        <end position="268"/>
    </location>
</feature>
<dbReference type="RefSeq" id="WP_201647519.1">
    <property type="nucleotide sequence ID" value="NZ_CP068053.1"/>
</dbReference>
<evidence type="ECO:0000256" key="6">
    <source>
        <dbReference type="SAM" id="Phobius"/>
    </source>
</evidence>
<evidence type="ECO:0000256" key="1">
    <source>
        <dbReference type="ARBA" id="ARBA00004651"/>
    </source>
</evidence>
<feature type="transmembrane region" description="Helical" evidence="6">
    <location>
        <begin position="104"/>
        <end position="125"/>
    </location>
</feature>
<dbReference type="Pfam" id="PF00482">
    <property type="entry name" value="T2SSF"/>
    <property type="match status" value="1"/>
</dbReference>
<evidence type="ECO:0000256" key="2">
    <source>
        <dbReference type="ARBA" id="ARBA00022475"/>
    </source>
</evidence>
<feature type="transmembrane region" description="Helical" evidence="6">
    <location>
        <begin position="81"/>
        <end position="98"/>
    </location>
</feature>
<organism evidence="8 9">
    <name type="scientific">Peribacillus psychrosaccharolyticus</name>
    <name type="common">Bacillus psychrosaccharolyticus</name>
    <dbReference type="NCBI Taxonomy" id="1407"/>
    <lineage>
        <taxon>Bacteria</taxon>
        <taxon>Bacillati</taxon>
        <taxon>Bacillota</taxon>
        <taxon>Bacilli</taxon>
        <taxon>Bacillales</taxon>
        <taxon>Bacillaceae</taxon>
        <taxon>Peribacillus</taxon>
    </lineage>
</organism>
<dbReference type="PANTHER" id="PTHR35007:SF1">
    <property type="entry name" value="PILUS ASSEMBLY PROTEIN"/>
    <property type="match status" value="1"/>
</dbReference>
<keyword evidence="3 6" id="KW-0812">Transmembrane</keyword>
<evidence type="ECO:0000256" key="5">
    <source>
        <dbReference type="ARBA" id="ARBA00023136"/>
    </source>
</evidence>
<dbReference type="InterPro" id="IPR018076">
    <property type="entry name" value="T2SS_GspF_dom"/>
</dbReference>
<evidence type="ECO:0000259" key="7">
    <source>
        <dbReference type="Pfam" id="PF00482"/>
    </source>
</evidence>